<organism evidence="3 4">
    <name type="scientific">Heterodermia speciosa</name>
    <dbReference type="NCBI Taxonomy" id="116794"/>
    <lineage>
        <taxon>Eukaryota</taxon>
        <taxon>Fungi</taxon>
        <taxon>Dikarya</taxon>
        <taxon>Ascomycota</taxon>
        <taxon>Pezizomycotina</taxon>
        <taxon>Lecanoromycetes</taxon>
        <taxon>OSLEUM clade</taxon>
        <taxon>Lecanoromycetidae</taxon>
        <taxon>Caliciales</taxon>
        <taxon>Physciaceae</taxon>
        <taxon>Heterodermia</taxon>
    </lineage>
</organism>
<dbReference type="InterPro" id="IPR023210">
    <property type="entry name" value="NADP_OxRdtase_dom"/>
</dbReference>
<evidence type="ECO:0000259" key="2">
    <source>
        <dbReference type="Pfam" id="PF00248"/>
    </source>
</evidence>
<comment type="caution">
    <text evidence="3">The sequence shown here is derived from an EMBL/GenBank/DDBJ whole genome shotgun (WGS) entry which is preliminary data.</text>
</comment>
<dbReference type="GO" id="GO:0005737">
    <property type="term" value="C:cytoplasm"/>
    <property type="evidence" value="ECO:0007669"/>
    <property type="project" value="TreeGrafter"/>
</dbReference>
<keyword evidence="1" id="KW-0560">Oxidoreductase</keyword>
<accession>A0A8H3ILQ1</accession>
<dbReference type="InterPro" id="IPR050791">
    <property type="entry name" value="Aldo-Keto_reductase"/>
</dbReference>
<sequence>MTKGRTAPTSIGGNAIGPVGFGMLGLTVPWAPIEYPVAIKVMKTALEQGANFWNGGIFYGTPEANSLHLLKYYFEKYPEDAGKVVLSIKGAFDMKEGPDGSPEGIRASVEDAIKVLPPAVKSIDIFQCARVDPNVQIETSVQELAQLVQEGKIGGVGLSEANANTIRRAQAVHPIAAVEIELSLFTPDPLRNGIAETCHELQIPIAAYSPVSRGLLTGSLRAPSDLSSNDFRLRYPRFQPQNLSQNVKLVEAVEQIAERKQVSLAQVAISWVYAQGAIPIPGSTKAERVEENCKLVELSEDELEELGGILEKFPVGGGRYGEVQQRFLNG</sequence>
<dbReference type="Proteomes" id="UP000664521">
    <property type="component" value="Unassembled WGS sequence"/>
</dbReference>
<gene>
    <name evidence="3" type="primary">PLR1_2</name>
    <name evidence="3" type="ORF">HETSPECPRED_005865</name>
</gene>
<dbReference type="Pfam" id="PF00248">
    <property type="entry name" value="Aldo_ket_red"/>
    <property type="match status" value="1"/>
</dbReference>
<dbReference type="EMBL" id="CAJPDS010000038">
    <property type="protein sequence ID" value="CAF9925525.1"/>
    <property type="molecule type" value="Genomic_DNA"/>
</dbReference>
<dbReference type="InterPro" id="IPR036812">
    <property type="entry name" value="NAD(P)_OxRdtase_dom_sf"/>
</dbReference>
<protein>
    <submittedName>
        <fullName evidence="3">Pyridoxine 4-dehydrogenase</fullName>
    </submittedName>
</protein>
<dbReference type="AlphaFoldDB" id="A0A8H3ILQ1"/>
<evidence type="ECO:0000256" key="1">
    <source>
        <dbReference type="ARBA" id="ARBA00023002"/>
    </source>
</evidence>
<reference evidence="3" key="1">
    <citation type="submission" date="2021-03" db="EMBL/GenBank/DDBJ databases">
        <authorList>
            <person name="Tagirdzhanova G."/>
        </authorList>
    </citation>
    <scope>NUCLEOTIDE SEQUENCE</scope>
</reference>
<evidence type="ECO:0000313" key="4">
    <source>
        <dbReference type="Proteomes" id="UP000664521"/>
    </source>
</evidence>
<dbReference type="PANTHER" id="PTHR43625">
    <property type="entry name" value="AFLATOXIN B1 ALDEHYDE REDUCTASE"/>
    <property type="match status" value="1"/>
</dbReference>
<name>A0A8H3ILQ1_9LECA</name>
<dbReference type="GO" id="GO:0016491">
    <property type="term" value="F:oxidoreductase activity"/>
    <property type="evidence" value="ECO:0007669"/>
    <property type="project" value="UniProtKB-KW"/>
</dbReference>
<dbReference type="SUPFAM" id="SSF51430">
    <property type="entry name" value="NAD(P)-linked oxidoreductase"/>
    <property type="match status" value="1"/>
</dbReference>
<proteinExistence type="predicted"/>
<dbReference type="CDD" id="cd19077">
    <property type="entry name" value="AKR_AKR8A1-2"/>
    <property type="match status" value="1"/>
</dbReference>
<evidence type="ECO:0000313" key="3">
    <source>
        <dbReference type="EMBL" id="CAF9925525.1"/>
    </source>
</evidence>
<feature type="domain" description="NADP-dependent oxidoreductase" evidence="2">
    <location>
        <begin position="19"/>
        <end position="309"/>
    </location>
</feature>
<keyword evidence="4" id="KW-1185">Reference proteome</keyword>
<dbReference type="PANTHER" id="PTHR43625:SF78">
    <property type="entry name" value="PYRIDOXAL REDUCTASE-RELATED"/>
    <property type="match status" value="1"/>
</dbReference>
<dbReference type="OrthoDB" id="37537at2759"/>
<dbReference type="Gene3D" id="3.20.20.100">
    <property type="entry name" value="NADP-dependent oxidoreductase domain"/>
    <property type="match status" value="1"/>
</dbReference>